<dbReference type="Pfam" id="PF18765">
    <property type="entry name" value="Polbeta"/>
    <property type="match status" value="1"/>
</dbReference>
<protein>
    <recommendedName>
        <fullName evidence="1">Polymerase beta nucleotidyltransferase domain-containing protein</fullName>
    </recommendedName>
</protein>
<sequence length="143" mass="16771">MLMNKDEWQKRIAKIPQAMQDLKLLILFGSRARGEHKPDSDWDFAVLYEERSAQKDISSLLKIYTLLEQALEIPDDKIDVVDLKECSPILAHYVARDGQLLYERETGLFEVFKEKFLMNPEESKALYRQLRNNLEISLREKGV</sequence>
<dbReference type="NCBIfam" id="NF047752">
    <property type="entry name" value="MntA_antitoxin"/>
    <property type="match status" value="1"/>
</dbReference>
<accession>A0A402D8F0</accession>
<organism evidence="2 3">
    <name type="scientific">Microcystis aeruginosa NIES-4285</name>
    <dbReference type="NCBI Taxonomy" id="2497681"/>
    <lineage>
        <taxon>Bacteria</taxon>
        <taxon>Bacillati</taxon>
        <taxon>Cyanobacteriota</taxon>
        <taxon>Cyanophyceae</taxon>
        <taxon>Oscillatoriophycideae</taxon>
        <taxon>Chroococcales</taxon>
        <taxon>Microcystaceae</taxon>
        <taxon>Microcystis</taxon>
    </lineage>
</organism>
<feature type="domain" description="Polymerase beta nucleotidyltransferase" evidence="1">
    <location>
        <begin position="11"/>
        <end position="105"/>
    </location>
</feature>
<name>A0A402D8F0_MICAE</name>
<dbReference type="Gene3D" id="3.30.460.10">
    <property type="entry name" value="Beta Polymerase, domain 2"/>
    <property type="match status" value="1"/>
</dbReference>
<dbReference type="EMBL" id="BIFY01000004">
    <property type="protein sequence ID" value="GCE58483.1"/>
    <property type="molecule type" value="Genomic_DNA"/>
</dbReference>
<reference evidence="3" key="1">
    <citation type="submission" date="2018-12" db="EMBL/GenBank/DDBJ databases">
        <title>Genome sequence of Microcystis aeruginosa NIES-4285.</title>
        <authorList>
            <person name="Tanabe Y."/>
        </authorList>
    </citation>
    <scope>NUCLEOTIDE SEQUENCE [LARGE SCALE GENOMIC DNA]</scope>
    <source>
        <strain evidence="3">NIES-4285</strain>
    </source>
</reference>
<dbReference type="SUPFAM" id="SSF81301">
    <property type="entry name" value="Nucleotidyltransferase"/>
    <property type="match status" value="1"/>
</dbReference>
<dbReference type="InterPro" id="IPR041633">
    <property type="entry name" value="Polbeta"/>
</dbReference>
<dbReference type="AlphaFoldDB" id="A0A402D8F0"/>
<dbReference type="CDD" id="cd05403">
    <property type="entry name" value="NT_KNTase_like"/>
    <property type="match status" value="1"/>
</dbReference>
<dbReference type="PANTHER" id="PTHR43852:SF2">
    <property type="entry name" value="PROTEIN ADENYLYLTRANSFERASE MNTA"/>
    <property type="match status" value="1"/>
</dbReference>
<comment type="caution">
    <text evidence="2">The sequence shown here is derived from an EMBL/GenBank/DDBJ whole genome shotgun (WGS) entry which is preliminary data.</text>
</comment>
<dbReference type="PANTHER" id="PTHR43852">
    <property type="entry name" value="NUCLEOTIDYLTRANSFERASE"/>
    <property type="match status" value="1"/>
</dbReference>
<dbReference type="Proteomes" id="UP000289660">
    <property type="component" value="Unassembled WGS sequence"/>
</dbReference>
<evidence type="ECO:0000313" key="2">
    <source>
        <dbReference type="EMBL" id="GCE58483.1"/>
    </source>
</evidence>
<evidence type="ECO:0000313" key="3">
    <source>
        <dbReference type="Proteomes" id="UP000289660"/>
    </source>
</evidence>
<evidence type="ECO:0000259" key="1">
    <source>
        <dbReference type="Pfam" id="PF18765"/>
    </source>
</evidence>
<gene>
    <name evidence="2" type="ORF">MiAbB_00391</name>
</gene>
<dbReference type="InterPro" id="IPR043519">
    <property type="entry name" value="NT_sf"/>
</dbReference>
<dbReference type="InterPro" id="IPR052930">
    <property type="entry name" value="TA_antitoxin_MntA"/>
</dbReference>
<proteinExistence type="predicted"/>